<name>A0A3R7VU64_9EURY</name>
<keyword evidence="1" id="KW-0670">Pyruvate</keyword>
<organism evidence="1 2">
    <name type="scientific">Methanosalsum natronophilum</name>
    <dbReference type="NCBI Taxonomy" id="768733"/>
    <lineage>
        <taxon>Archaea</taxon>
        <taxon>Methanobacteriati</taxon>
        <taxon>Methanobacteriota</taxon>
        <taxon>Stenosarchaea group</taxon>
        <taxon>Methanomicrobia</taxon>
        <taxon>Methanosarcinales</taxon>
        <taxon>Methanosarcinaceae</taxon>
        <taxon>Methanosalsum</taxon>
    </lineage>
</organism>
<proteinExistence type="predicted"/>
<comment type="caution">
    <text evidence="1">The sequence shown here is derived from an EMBL/GenBank/DDBJ whole genome shotgun (WGS) entry which is preliminary data.</text>
</comment>
<protein>
    <submittedName>
        <fullName evidence="1">Pyruvate formate lyase-activating protein</fullName>
    </submittedName>
</protein>
<dbReference type="AlphaFoldDB" id="A0A3R7VU64"/>
<reference evidence="1 2" key="1">
    <citation type="submission" date="2018-08" db="EMBL/GenBank/DDBJ databases">
        <title>The metabolism and importance of syntrophic acetate oxidation coupled to methane or sulfide production in haloalkaline environments.</title>
        <authorList>
            <person name="Timmers P.H.A."/>
            <person name="Vavourakis C.D."/>
            <person name="Sorokin D.Y."/>
            <person name="Sinninghe Damste J.S."/>
            <person name="Muyzer G."/>
            <person name="Stams A.J.M."/>
            <person name="Plugge C.M."/>
        </authorList>
    </citation>
    <scope>NUCLEOTIDE SEQUENCE [LARGE SCALE GENOMIC DNA]</scope>
    <source>
        <strain evidence="1">MSAO_Arc3</strain>
    </source>
</reference>
<evidence type="ECO:0000313" key="2">
    <source>
        <dbReference type="Proteomes" id="UP000284763"/>
    </source>
</evidence>
<sequence length="254" mass="28073">MKLFIQKHLYVLSDSTMKLLAIDIGTGTQDILLYDSTKEGENNYNMIVPSPTVTIAKKIKTTTNDRKNILLTGDVMGGGPCVKAIKNHLASNLEIYSTVDAAFTIKDNIETVKSLGINVIADKAEMPSNENLVEIRMSDLNLSSLEYILNEFELDLPNKIAIAVQDHGYSPDISNRIFRFKHLKEGIEKDGSILNFTYTHTSIPSYLNRMKAVSRVTSDYEAVFMDTGIAAIFGAILDPMPTQPCIVINVGNGH</sequence>
<dbReference type="Pfam" id="PF08735">
    <property type="entry name" value="DUF1786"/>
    <property type="match status" value="1"/>
</dbReference>
<feature type="non-terminal residue" evidence="1">
    <location>
        <position position="254"/>
    </location>
</feature>
<dbReference type="EMBL" id="QZAB01000300">
    <property type="protein sequence ID" value="RQD85420.1"/>
    <property type="molecule type" value="Genomic_DNA"/>
</dbReference>
<dbReference type="Proteomes" id="UP000284763">
    <property type="component" value="Unassembled WGS sequence"/>
</dbReference>
<gene>
    <name evidence="1" type="ORF">D5R95_04695</name>
</gene>
<dbReference type="GO" id="GO:0016829">
    <property type="term" value="F:lyase activity"/>
    <property type="evidence" value="ECO:0007669"/>
    <property type="project" value="UniProtKB-KW"/>
</dbReference>
<dbReference type="InterPro" id="IPR014846">
    <property type="entry name" value="DUF1786_pyruvate_format-lyase"/>
</dbReference>
<accession>A0A3R7VU64</accession>
<evidence type="ECO:0000313" key="1">
    <source>
        <dbReference type="EMBL" id="RQD85420.1"/>
    </source>
</evidence>
<keyword evidence="1" id="KW-0456">Lyase</keyword>